<dbReference type="GeneID" id="63780965"/>
<keyword evidence="2" id="KW-0813">Transport</keyword>
<dbReference type="PANTHER" id="PTHR43791">
    <property type="entry name" value="PERMEASE-RELATED"/>
    <property type="match status" value="1"/>
</dbReference>
<evidence type="ECO:0000256" key="5">
    <source>
        <dbReference type="ARBA" id="ARBA00023136"/>
    </source>
</evidence>
<evidence type="ECO:0000256" key="6">
    <source>
        <dbReference type="SAM" id="Phobius"/>
    </source>
</evidence>
<keyword evidence="5 6" id="KW-0472">Membrane</keyword>
<feature type="transmembrane region" description="Helical" evidence="6">
    <location>
        <begin position="89"/>
        <end position="109"/>
    </location>
</feature>
<organism evidence="7 8">
    <name type="scientific">Pseudomassariella vexata</name>
    <dbReference type="NCBI Taxonomy" id="1141098"/>
    <lineage>
        <taxon>Eukaryota</taxon>
        <taxon>Fungi</taxon>
        <taxon>Dikarya</taxon>
        <taxon>Ascomycota</taxon>
        <taxon>Pezizomycotina</taxon>
        <taxon>Sordariomycetes</taxon>
        <taxon>Xylariomycetidae</taxon>
        <taxon>Amphisphaeriales</taxon>
        <taxon>Pseudomassariaceae</taxon>
        <taxon>Pseudomassariella</taxon>
    </lineage>
</organism>
<dbReference type="AlphaFoldDB" id="A0A1Y2DNV1"/>
<dbReference type="RefSeq" id="XP_040713043.1">
    <property type="nucleotide sequence ID" value="XM_040864753.1"/>
</dbReference>
<dbReference type="EMBL" id="MCFJ01000011">
    <property type="protein sequence ID" value="ORY60816.1"/>
    <property type="molecule type" value="Genomic_DNA"/>
</dbReference>
<dbReference type="InParanoid" id="A0A1Y2DNV1"/>
<dbReference type="SUPFAM" id="SSF103473">
    <property type="entry name" value="MFS general substrate transporter"/>
    <property type="match status" value="1"/>
</dbReference>
<feature type="transmembrane region" description="Helical" evidence="6">
    <location>
        <begin position="348"/>
        <end position="374"/>
    </location>
</feature>
<proteinExistence type="predicted"/>
<dbReference type="InterPro" id="IPR011701">
    <property type="entry name" value="MFS"/>
</dbReference>
<protein>
    <submittedName>
        <fullName evidence="7">Major facilitator superfamily domain-containing protein</fullName>
    </submittedName>
</protein>
<feature type="transmembrane region" description="Helical" evidence="6">
    <location>
        <begin position="231"/>
        <end position="254"/>
    </location>
</feature>
<evidence type="ECO:0000256" key="1">
    <source>
        <dbReference type="ARBA" id="ARBA00004141"/>
    </source>
</evidence>
<dbReference type="InterPro" id="IPR036259">
    <property type="entry name" value="MFS_trans_sf"/>
</dbReference>
<dbReference type="OrthoDB" id="6730379at2759"/>
<evidence type="ECO:0000256" key="2">
    <source>
        <dbReference type="ARBA" id="ARBA00022448"/>
    </source>
</evidence>
<dbReference type="Proteomes" id="UP000193689">
    <property type="component" value="Unassembled WGS sequence"/>
</dbReference>
<reference evidence="7 8" key="1">
    <citation type="submission" date="2016-07" db="EMBL/GenBank/DDBJ databases">
        <title>Pervasive Adenine N6-methylation of Active Genes in Fungi.</title>
        <authorList>
            <consortium name="DOE Joint Genome Institute"/>
            <person name="Mondo S.J."/>
            <person name="Dannebaum R.O."/>
            <person name="Kuo R.C."/>
            <person name="Labutti K."/>
            <person name="Haridas S."/>
            <person name="Kuo A."/>
            <person name="Salamov A."/>
            <person name="Ahrendt S.R."/>
            <person name="Lipzen A."/>
            <person name="Sullivan W."/>
            <person name="Andreopoulos W.B."/>
            <person name="Clum A."/>
            <person name="Lindquist E."/>
            <person name="Daum C."/>
            <person name="Ramamoorthy G.K."/>
            <person name="Gryganskyi A."/>
            <person name="Culley D."/>
            <person name="Magnuson J.K."/>
            <person name="James T.Y."/>
            <person name="O'Malley M.A."/>
            <person name="Stajich J.E."/>
            <person name="Spatafora J.W."/>
            <person name="Visel A."/>
            <person name="Grigoriev I.V."/>
        </authorList>
    </citation>
    <scope>NUCLEOTIDE SEQUENCE [LARGE SCALE GENOMIC DNA]</scope>
    <source>
        <strain evidence="7 8">CBS 129021</strain>
    </source>
</reference>
<dbReference type="GO" id="GO:0016020">
    <property type="term" value="C:membrane"/>
    <property type="evidence" value="ECO:0007669"/>
    <property type="project" value="UniProtKB-SubCell"/>
</dbReference>
<dbReference type="Pfam" id="PF07690">
    <property type="entry name" value="MFS_1"/>
    <property type="match status" value="1"/>
</dbReference>
<dbReference type="PANTHER" id="PTHR43791:SF63">
    <property type="entry name" value="HIGH AFFINITY CYSTEINE TRANSPORTER"/>
    <property type="match status" value="1"/>
</dbReference>
<feature type="transmembrane region" description="Helical" evidence="6">
    <location>
        <begin position="266"/>
        <end position="288"/>
    </location>
</feature>
<feature type="transmembrane region" description="Helical" evidence="6">
    <location>
        <begin position="308"/>
        <end position="336"/>
    </location>
</feature>
<feature type="transmembrane region" description="Helical" evidence="6">
    <location>
        <begin position="62"/>
        <end position="82"/>
    </location>
</feature>
<dbReference type="FunCoup" id="A0A1Y2DNV1">
    <property type="interactions" value="19"/>
</dbReference>
<name>A0A1Y2DNV1_9PEZI</name>
<evidence type="ECO:0000313" key="8">
    <source>
        <dbReference type="Proteomes" id="UP000193689"/>
    </source>
</evidence>
<comment type="caution">
    <text evidence="7">The sequence shown here is derived from an EMBL/GenBank/DDBJ whole genome shotgun (WGS) entry which is preliminary data.</text>
</comment>
<keyword evidence="8" id="KW-1185">Reference proteome</keyword>
<feature type="transmembrane region" description="Helical" evidence="6">
    <location>
        <begin position="129"/>
        <end position="149"/>
    </location>
</feature>
<accession>A0A1Y2DNV1</accession>
<dbReference type="Gene3D" id="1.20.1250.20">
    <property type="entry name" value="MFS general substrate transporter like domains"/>
    <property type="match status" value="1"/>
</dbReference>
<dbReference type="GO" id="GO:0033229">
    <property type="term" value="F:cysteine transmembrane transporter activity"/>
    <property type="evidence" value="ECO:0007669"/>
    <property type="project" value="TreeGrafter"/>
</dbReference>
<sequence length="432" mass="47743">MAGVIQRLTLRSIAQKACYNILCSETGIGNTEYNNVNTFYAGYITAQIPGHYLMQRFPLGKFVSLSILLCGSPYLFVSIIFLHCTATSYGALIPLRVLPGFFESVLVPSMEVTMSMFFTPAESIRLQPIFWISCPAAPIPAGFIAYGLLRVSHPTILPWKFFMIIMGGITFFIAMGSWFWYPDNPAKARFLTLEERVQAIRRVHAATRSAIEQKTFKRYQLVEALRDPVSWLFFSAALFLMLSNNLVFQQSLLFVSIGVSRLGSTLVSAAGGSFSIVCSVLGTLGFLWCLPAIEGGIGMVALPWDATLSLLACMLLAGSTFGATYIIALGIANFVSPQIWVARDAPRYYGAWIAQIIISWVAAPACMLAVHWILTRKNTERRAWIAVQEEAGHRPAGLVEQVDEHGDIVKVEVDISLLDLTDLENKCLISQL</sequence>
<feature type="transmembrane region" description="Helical" evidence="6">
    <location>
        <begin position="161"/>
        <end position="181"/>
    </location>
</feature>
<keyword evidence="3 6" id="KW-0812">Transmembrane</keyword>
<evidence type="ECO:0000256" key="3">
    <source>
        <dbReference type="ARBA" id="ARBA00022692"/>
    </source>
</evidence>
<evidence type="ECO:0000313" key="7">
    <source>
        <dbReference type="EMBL" id="ORY60816.1"/>
    </source>
</evidence>
<comment type="subcellular location">
    <subcellularLocation>
        <location evidence="1">Membrane</location>
        <topology evidence="1">Multi-pass membrane protein</topology>
    </subcellularLocation>
</comment>
<evidence type="ECO:0000256" key="4">
    <source>
        <dbReference type="ARBA" id="ARBA00022989"/>
    </source>
</evidence>
<gene>
    <name evidence="7" type="ORF">BCR38DRAFT_496617</name>
</gene>
<keyword evidence="4 6" id="KW-1133">Transmembrane helix</keyword>